<evidence type="ECO:0000313" key="2">
    <source>
        <dbReference type="EMBL" id="SHF28527.1"/>
    </source>
</evidence>
<evidence type="ECO:0000313" key="3">
    <source>
        <dbReference type="Proteomes" id="UP000184476"/>
    </source>
</evidence>
<accession>A0A1M5AED2</accession>
<reference evidence="2 3" key="1">
    <citation type="submission" date="2016-11" db="EMBL/GenBank/DDBJ databases">
        <authorList>
            <person name="Jaros S."/>
            <person name="Januszkiewicz K."/>
            <person name="Wedrychowicz H."/>
        </authorList>
    </citation>
    <scope>NUCLEOTIDE SEQUENCE [LARGE SCALE GENOMIC DNA]</scope>
    <source>
        <strain evidence="2 3">DSM 44666</strain>
    </source>
</reference>
<name>A0A1M5AED2_9BACL</name>
<evidence type="ECO:0000256" key="1">
    <source>
        <dbReference type="SAM" id="MobiDB-lite"/>
    </source>
</evidence>
<gene>
    <name evidence="2" type="ORF">SAMN05444392_11359</name>
</gene>
<feature type="compositionally biased region" description="Polar residues" evidence="1">
    <location>
        <begin position="1"/>
        <end position="20"/>
    </location>
</feature>
<dbReference type="AlphaFoldDB" id="A0A1M5AED2"/>
<keyword evidence="3" id="KW-1185">Reference proteome</keyword>
<protein>
    <submittedName>
        <fullName evidence="2">Uncharacterized protein</fullName>
    </submittedName>
</protein>
<organism evidence="2 3">
    <name type="scientific">Seinonella peptonophila</name>
    <dbReference type="NCBI Taxonomy" id="112248"/>
    <lineage>
        <taxon>Bacteria</taxon>
        <taxon>Bacillati</taxon>
        <taxon>Bacillota</taxon>
        <taxon>Bacilli</taxon>
        <taxon>Bacillales</taxon>
        <taxon>Thermoactinomycetaceae</taxon>
        <taxon>Seinonella</taxon>
    </lineage>
</organism>
<sequence length="39" mass="4663">MNPQTFPKSFSPQHQNQQPGLESFMNPRPIFDNPDYIQW</sequence>
<dbReference type="Proteomes" id="UP000184476">
    <property type="component" value="Unassembled WGS sequence"/>
</dbReference>
<dbReference type="EMBL" id="FQVL01000013">
    <property type="protein sequence ID" value="SHF28527.1"/>
    <property type="molecule type" value="Genomic_DNA"/>
</dbReference>
<proteinExistence type="predicted"/>
<dbReference type="STRING" id="112248.SAMN05444392_11359"/>
<feature type="region of interest" description="Disordered" evidence="1">
    <location>
        <begin position="1"/>
        <end position="29"/>
    </location>
</feature>